<evidence type="ECO:0000313" key="2">
    <source>
        <dbReference type="Proteomes" id="UP000294865"/>
    </source>
</evidence>
<comment type="caution">
    <text evidence="1">The sequence shown here is derived from an EMBL/GenBank/DDBJ whole genome shotgun (WGS) entry which is preliminary data.</text>
</comment>
<dbReference type="Proteomes" id="UP000294865">
    <property type="component" value="Unassembled WGS sequence"/>
</dbReference>
<dbReference type="GO" id="GO:0008684">
    <property type="term" value="F:2-oxopent-4-enoate hydratase activity"/>
    <property type="evidence" value="ECO:0007669"/>
    <property type="project" value="TreeGrafter"/>
</dbReference>
<dbReference type="PANTHER" id="PTHR30143">
    <property type="entry name" value="ACID HYDRATASE"/>
    <property type="match status" value="1"/>
</dbReference>
<sequence>MSSEQFVKPLFDAYQHNKVLEERIIPETMSLAAAYDVQHEVLKLKEQTETLKGYKVSLTSKETQRIFNSESPLYGAMTDKTVLSERVAQDEFNEGLLELELVFIVQETLERGDDVADIMRKCLIAPGIELPDARYTNWFPNMSVAEIVTDSAVSGAVVFGEGKVCSYDDIKDIKGTLYLNDEAIAEGRSSEVLGHPVESVKWLVEAIAEYDRKLTPGMFVSSGTFILPKRLEKGIYKAVYETVGEVTIEVQ</sequence>
<dbReference type="GO" id="GO:0005737">
    <property type="term" value="C:cytoplasm"/>
    <property type="evidence" value="ECO:0007669"/>
    <property type="project" value="TreeGrafter"/>
</dbReference>
<dbReference type="InterPro" id="IPR050772">
    <property type="entry name" value="Hydratase-Decarb/MhpD_sf"/>
</dbReference>
<organism evidence="1 2">
    <name type="scientific">Macrococcoides canis</name>
    <dbReference type="NCBI Taxonomy" id="1855823"/>
    <lineage>
        <taxon>Bacteria</taxon>
        <taxon>Bacillati</taxon>
        <taxon>Bacillota</taxon>
        <taxon>Bacilli</taxon>
        <taxon>Bacillales</taxon>
        <taxon>Staphylococcaceae</taxon>
        <taxon>Macrococcoides</taxon>
    </lineage>
</organism>
<dbReference type="PANTHER" id="PTHR30143:SF0">
    <property type="entry name" value="2-KETO-4-PENTENOATE HYDRATASE"/>
    <property type="match status" value="1"/>
</dbReference>
<dbReference type="AlphaFoldDB" id="A0A4R6C4E7"/>
<evidence type="ECO:0000313" key="1">
    <source>
        <dbReference type="EMBL" id="TDM16372.1"/>
    </source>
</evidence>
<gene>
    <name evidence="1" type="ORF">ETI04_08820</name>
</gene>
<dbReference type="EMBL" id="SDQG01000005">
    <property type="protein sequence ID" value="TDM16372.1"/>
    <property type="molecule type" value="Genomic_DNA"/>
</dbReference>
<dbReference type="Gene3D" id="3.90.850.10">
    <property type="entry name" value="Fumarylacetoacetase-like, C-terminal domain"/>
    <property type="match status" value="1"/>
</dbReference>
<protein>
    <submittedName>
        <fullName evidence="1">Hydratase</fullName>
    </submittedName>
</protein>
<dbReference type="SUPFAM" id="SSF56529">
    <property type="entry name" value="FAH"/>
    <property type="match status" value="1"/>
</dbReference>
<name>A0A4R6C4E7_9STAP</name>
<accession>A0A4R6C4E7</accession>
<dbReference type="InterPro" id="IPR036663">
    <property type="entry name" value="Fumarylacetoacetase_C_sf"/>
</dbReference>
<proteinExistence type="predicted"/>
<reference evidence="1 2" key="1">
    <citation type="submission" date="2019-01" db="EMBL/GenBank/DDBJ databases">
        <title>Draft genome sequences of Macrococcus caseolyticus, Macrococcus canis, Macrococcus bohemicus and Macrococcus goetzii.</title>
        <authorList>
            <person name="Mazhar S."/>
            <person name="Altermann E."/>
            <person name="Hill C."/>
            <person name="Mcauliffe O."/>
        </authorList>
    </citation>
    <scope>NUCLEOTIDE SEQUENCE [LARGE SCALE GENOMIC DNA]</scope>
    <source>
        <strain evidence="1 2">DPC7162</strain>
    </source>
</reference>
<dbReference type="RefSeq" id="WP_133420079.1">
    <property type="nucleotide sequence ID" value="NZ_JAXJTW010000082.1"/>
</dbReference>